<name>Q4DAA9_TRYCC</name>
<dbReference type="PaxDb" id="353153-Q4DAA9"/>
<dbReference type="STRING" id="353153.Q4DAA9"/>
<gene>
    <name evidence="1" type="ORF">Tc00.1047053511081.20</name>
</gene>
<dbReference type="InParanoid" id="Q4DAA9"/>
<keyword evidence="2" id="KW-1185">Reference proteome</keyword>
<dbReference type="EMBL" id="AAHK01000742">
    <property type="protein sequence ID" value="EAN89460.1"/>
    <property type="molecule type" value="Genomic_DNA"/>
</dbReference>
<dbReference type="GeneID" id="3542262"/>
<sequence>MSFGCHRHPSAMESPRLFPLAVHDGITEEISMMPLSLADRGHTVGSVFSPWHCGIPRSVTADADAVVTRSLPQDRVNAWHVGFLTAVKRRNRREAQEERRARTPHDRRLSVWRGLYSWHDPDIVPRVAALRTGAMRHLPTL</sequence>
<dbReference type="KEGG" id="tcr:511081.20"/>
<protein>
    <submittedName>
        <fullName evidence="1">Uncharacterized protein</fullName>
    </submittedName>
</protein>
<dbReference type="AlphaFoldDB" id="Q4DAA9"/>
<accession>Q4DAA9</accession>
<evidence type="ECO:0000313" key="2">
    <source>
        <dbReference type="Proteomes" id="UP000002296"/>
    </source>
</evidence>
<dbReference type="Proteomes" id="UP000002296">
    <property type="component" value="Unassembled WGS sequence"/>
</dbReference>
<dbReference type="VEuPathDB" id="TriTrypDB:TcCLB.511081.20"/>
<evidence type="ECO:0000313" key="1">
    <source>
        <dbReference type="EMBL" id="EAN89460.1"/>
    </source>
</evidence>
<dbReference type="RefSeq" id="XP_811311.1">
    <property type="nucleotide sequence ID" value="XM_806218.1"/>
</dbReference>
<organism evidence="1 2">
    <name type="scientific">Trypanosoma cruzi (strain CL Brener)</name>
    <dbReference type="NCBI Taxonomy" id="353153"/>
    <lineage>
        <taxon>Eukaryota</taxon>
        <taxon>Discoba</taxon>
        <taxon>Euglenozoa</taxon>
        <taxon>Kinetoplastea</taxon>
        <taxon>Metakinetoplastina</taxon>
        <taxon>Trypanosomatida</taxon>
        <taxon>Trypanosomatidae</taxon>
        <taxon>Trypanosoma</taxon>
        <taxon>Schizotrypanum</taxon>
    </lineage>
</organism>
<comment type="caution">
    <text evidence="1">The sequence shown here is derived from an EMBL/GenBank/DDBJ whole genome shotgun (WGS) entry which is preliminary data.</text>
</comment>
<proteinExistence type="predicted"/>
<reference evidence="1 2" key="1">
    <citation type="journal article" date="2005" name="Science">
        <title>The genome sequence of Trypanosoma cruzi, etiologic agent of Chagas disease.</title>
        <authorList>
            <person name="El-Sayed N.M."/>
            <person name="Myler P.J."/>
            <person name="Bartholomeu D.C."/>
            <person name="Nilsson D."/>
            <person name="Aggarwal G."/>
            <person name="Tran A.N."/>
            <person name="Ghedin E."/>
            <person name="Worthey E.A."/>
            <person name="Delcher A.L."/>
            <person name="Blandin G."/>
            <person name="Westenberger S.J."/>
            <person name="Caler E."/>
            <person name="Cerqueira G.C."/>
            <person name="Branche C."/>
            <person name="Haas B."/>
            <person name="Anupama A."/>
            <person name="Arner E."/>
            <person name="Aslund L."/>
            <person name="Attipoe P."/>
            <person name="Bontempi E."/>
            <person name="Bringaud F."/>
            <person name="Burton P."/>
            <person name="Cadag E."/>
            <person name="Campbell D.A."/>
            <person name="Carrington M."/>
            <person name="Crabtree J."/>
            <person name="Darban H."/>
            <person name="da Silveira J.F."/>
            <person name="de Jong P."/>
            <person name="Edwards K."/>
            <person name="Englund P.T."/>
            <person name="Fazelina G."/>
            <person name="Feldblyum T."/>
            <person name="Ferella M."/>
            <person name="Frasch A.C."/>
            <person name="Gull K."/>
            <person name="Horn D."/>
            <person name="Hou L."/>
            <person name="Huang Y."/>
            <person name="Kindlund E."/>
            <person name="Klingbeil M."/>
            <person name="Kluge S."/>
            <person name="Koo H."/>
            <person name="Lacerda D."/>
            <person name="Levin M.J."/>
            <person name="Lorenzi H."/>
            <person name="Louie T."/>
            <person name="Machado C.R."/>
            <person name="McCulloch R."/>
            <person name="McKenna A."/>
            <person name="Mizuno Y."/>
            <person name="Mottram J.C."/>
            <person name="Nelson S."/>
            <person name="Ochaya S."/>
            <person name="Osoegawa K."/>
            <person name="Pai G."/>
            <person name="Parsons M."/>
            <person name="Pentony M."/>
            <person name="Pettersson U."/>
            <person name="Pop M."/>
            <person name="Ramirez J.L."/>
            <person name="Rinta J."/>
            <person name="Robertson L."/>
            <person name="Salzberg S.L."/>
            <person name="Sanchez D.O."/>
            <person name="Seyler A."/>
            <person name="Sharma R."/>
            <person name="Shetty J."/>
            <person name="Simpson A.J."/>
            <person name="Sisk E."/>
            <person name="Tammi M.T."/>
            <person name="Tarleton R."/>
            <person name="Teixeira S."/>
            <person name="Van Aken S."/>
            <person name="Vogt C."/>
            <person name="Ward P.N."/>
            <person name="Wickstead B."/>
            <person name="Wortman J."/>
            <person name="White O."/>
            <person name="Fraser C.M."/>
            <person name="Stuart K.D."/>
            <person name="Andersson B."/>
        </authorList>
    </citation>
    <scope>NUCLEOTIDE SEQUENCE [LARGE SCALE GENOMIC DNA]</scope>
    <source>
        <strain evidence="1 2">CL Brener</strain>
    </source>
</reference>